<dbReference type="InterPro" id="IPR036322">
    <property type="entry name" value="WD40_repeat_dom_sf"/>
</dbReference>
<accession>A0ABT5VMM2</accession>
<evidence type="ECO:0000313" key="1">
    <source>
        <dbReference type="EMBL" id="MDE5416680.1"/>
    </source>
</evidence>
<sequence>MKRHLLLVVIFLLFAVGMIVGIGKLSAHDTSIFDTSAPYIASFPAPPSNDNPCSATPITTNLTCTYATYSNIDASDSGVDVPSCGSYSGADVWFTAIVPSSGEITIEAFTLRTTDWLNKVNFTVYQGTCDNLTEIGCFESVNPAFALTSGSFTGRTAGEILYIRVYDQGNITGDFQICSSGACADVIADAGTGGDQCGYDYLLSAVSPSVGAGTWTKTGGSGNATFAPNEFTPNATVSVDDTGIYEFTWTVTNGTCESSDKINVDFSTPTFASPEDDKDICGLLTTISIKNPSVGDRLWSIKSGPGMAIIASPTGFVSNVGVSSYGRYVFNLEVSNGSCYSIDTLVVNFFETPSDASVGSAQNSCGTFVSEALGGNVPDIGIGTWSQVSGPGTTIFSDANLGTSTATVDAVGDYVYRWTISNGPCIVKTADVNVSFIAAPTTATVGGTRNVCGGLLSSGFGGNTPVVGVGTWSQISGPGSTIFGDENSGSSTATATQYGSYVYRWTIVNGACSSFADITVNYYETPDVASVGLNQDNCDKISTSLGGNNPSIGTGTWTQFSGTGTSTFSAPNSGSSTATASDYGTYVYRWTISNGTCASSSADVTVNYEEPPTTASVGTDQDNCGVLTSTSLDGNTPSSGSGLWTQVSGSGTTIFNNSILGTSTATVTQYGTYVYRWTISNGVCASTTADIIVNFYESPISATVGSEQNICATDILTIQSTSLGGNTPILPMIGTWSQFSGPGSTTFSDVNLGNATAKPTQFGTYVYRWTISNGTCTPTTADVTVNFFESPVLATVGADQDICSSDILTAQSASLGGNDPTLPMTGTWSQVSGPGSTTFSNSNSGSSTAKPDQFGVYVYRWTISNGTCASTTADVTLNYYQTPSIASTGADQEYCAVLTSASLGGNTPTVGSGVWSQVSGSGTTIFSNDLLGNSTATVTQYGNYVYRWTISNGTCTSSTADISVNFLESPAPATVGTDQNICSSDILTTQSASLGGNDPTSPMIGTWSQVSGPGSTTFSDVNLGNATAKPTQFGIYVYRWTISNGTCSSTTADVTVNYYETPTVASVGADQDRCGVKTSLALGGNVATIGVGTWSQESGPGLSTFSDDNLANAIATVSNYGTYVYRWTITNGTCTSSSADVTITYYEDSDAATVGSDQERCGTLTSLILGGNAPSVGIGTWSQLSGPGSSVFSDANNGNSTVTVDTYGSYQYRWTLTNGPCVSSSAELTIDFQEQPIANAGSGGSECDLNFTLSATPSVGTGNWTKVSGTGNLSFSPNANDSNAIVTSDTYGSFTLRWTEVNGICSDQDEIIVNFYEQPIANAGSGGDECDLDFNLSATQSVGTGTWSKVSGTGNLSFSPNANDPNATVTSDSYGTFTLRWTEVNGTCSDQDEITVNFYEQPIANAGSGGDECDLNITLSATPSVGTGTWTKISGTGNLSFSPNANDANATLTSDTYGSFTLRWTEVNGTCSDQDEITVIFYEQPIANAGSGGDECDLNITLSATPSVGTGTWTKISGTGSLSFSPNANDPNPTVTSDTYGSFTLRWTEVNGTCSDQDEITINFYEQPIANAGSGGDECDLNITLSATPSVGTGAWTKISGTGNLSFSPNANNSNATVTSDAYGSFTLRWTEVNGTCSDQDEITVNFYEQPIANAGSGGDECDFDFNLSATQSVGTGTWTKVSGTGNLSFSPNANDPNATVTSDTYGSFTLRWTEVNGTCSDQDEITVNFLETPSIASVGTDQERCGVKTSLPLGGNTPTAGIGTWYQESGPGLSTFSNSNLGDAIATVSNYGTYVYRWTITNGTCTSSTADVTVTYYDNSEVATVGSNQERCGTLTSLILAGNSPSLGDGTWSQVSGPGSSVFSDENDGNATVTADTYGSYTYRWTLTSGPCVSSTAELIVTFYEQPSAANVGLNQDICGLSSSNALGGNTPSVGIGTWSQVSGPGSTVFSSVNDGNSTATANTYGTYIYRWSISNGICSANYDDISVTYYEIPTVATVGMDQDLCETFTSNNLGGNASVIGIGNWSQISGPGSTTFADVSNGNTTALVDSYGTYIYRWTIANGTCSTFEEIRVTYNDKPTIASTGTNQFICGVLSSASLGGNTPTIGIGNWTQVSGPGTTIFSLPNNGNSTASADTYGVYVYRWSISNGSCVPSFDDVTIEYKEAPSTATVGPDQNHCELLNSNPLNGNIPLIGIGEWSQLSGPGTSIFSAVNNGNSIATADIYGTYVYRWTIRNATCLSTADITVNYNTAPSSNAGLDDKLCGPSYQIMGSTSTNGSIVWSTSGDGSFNDNSIENPIYIRGISDTGVITLTKTVSNPSCVAAVDNMILTISSGPVVNAGSGGDECDLDFTLSAIPSVGTGIWTKVTGPGNINFTPNENTANAVASADSYGTYQLQWSESNDGCEDSEIITVNYYEQPNTDAGIGGDECDLDYQLTAKSSVGLGTWTKVSGPGNLIFSPNENDPNAIVSADLYGSYKLSWTETNGTCSDTDEIIVNLYEQPIANAGLGGDECDLDFNLTAIPSVGVGEWIQVGGVGLATFTPNKSDPNAIVNVDRFDTYQFEWKETNGVCSDSDIIIVNFYLQPNSDAGSGSDVCGLTYNLSANASAGIGTWAISSGNGNASYTPNSNDPNAQVVVDTYGSYTFTWTENNGVCSNSDDITINFYEQPNANAGTNGESCSLEFQLNAISSAGIGSWNKINGQGNVIFVPNENDPDAKVMVDEYGTYQFSWTELNGICTDQDNITVEFAKQPIANAGIDLSLEYAEKTELNAQLSTIGTGEWFLIKGNATISDRFSPSTHVTELGIGENILEWIETNSFCVDSDEIKIAVSKIFIPNVITPNGDQNNEFFKIRGLENLENISLTILDRRGIEVYTSTDYRNDWNGKDRNGTDLVVDTYFYVLELNDGKIYKGYIVIKR</sequence>
<name>A0ABT5VMM2_9BACT</name>
<comment type="caution">
    <text evidence="1">The sequence shown here is derived from an EMBL/GenBank/DDBJ whole genome shotgun (WGS) entry which is preliminary data.</text>
</comment>
<organism evidence="1 2">
    <name type="scientific">Paralabilibaculum antarcticum</name>
    <dbReference type="NCBI Taxonomy" id="2912572"/>
    <lineage>
        <taxon>Bacteria</taxon>
        <taxon>Pseudomonadati</taxon>
        <taxon>Bacteroidota</taxon>
        <taxon>Bacteroidia</taxon>
        <taxon>Marinilabiliales</taxon>
        <taxon>Marinifilaceae</taxon>
        <taxon>Paralabilibaculum</taxon>
    </lineage>
</organism>
<dbReference type="EMBL" id="JAKJSC010000001">
    <property type="protein sequence ID" value="MDE5416680.1"/>
    <property type="molecule type" value="Genomic_DNA"/>
</dbReference>
<dbReference type="Gene3D" id="2.60.40.10">
    <property type="entry name" value="Immunoglobulins"/>
    <property type="match status" value="8"/>
</dbReference>
<reference evidence="1 2" key="1">
    <citation type="submission" date="2022-01" db="EMBL/GenBank/DDBJ databases">
        <title>Labilibaculum sp. nov, a marine bacterium isolated from Antarctica.</title>
        <authorList>
            <person name="Dai W."/>
        </authorList>
    </citation>
    <scope>NUCLEOTIDE SEQUENCE [LARGE SCALE GENOMIC DNA]</scope>
    <source>
        <strain evidence="1 2">DW002</strain>
    </source>
</reference>
<gene>
    <name evidence="1" type="ORF">L3049_01580</name>
</gene>
<dbReference type="RefSeq" id="WP_275108019.1">
    <property type="nucleotide sequence ID" value="NZ_JAKJSC010000001.1"/>
</dbReference>
<dbReference type="SUPFAM" id="SSF50978">
    <property type="entry name" value="WD40 repeat-like"/>
    <property type="match status" value="1"/>
</dbReference>
<dbReference type="InterPro" id="IPR026341">
    <property type="entry name" value="T9SS_type_B"/>
</dbReference>
<proteinExistence type="predicted"/>
<protein>
    <submittedName>
        <fullName evidence="1">Gliding motility-associated C-terminal domain-containing protein</fullName>
    </submittedName>
</protein>
<keyword evidence="2" id="KW-1185">Reference proteome</keyword>
<dbReference type="InterPro" id="IPR013783">
    <property type="entry name" value="Ig-like_fold"/>
</dbReference>
<dbReference type="NCBIfam" id="TIGR04131">
    <property type="entry name" value="Bac_Flav_CTERM"/>
    <property type="match status" value="1"/>
</dbReference>
<dbReference type="Proteomes" id="UP001528920">
    <property type="component" value="Unassembled WGS sequence"/>
</dbReference>
<evidence type="ECO:0000313" key="2">
    <source>
        <dbReference type="Proteomes" id="UP001528920"/>
    </source>
</evidence>
<dbReference type="Pfam" id="PF13585">
    <property type="entry name" value="CHU_C"/>
    <property type="match status" value="1"/>
</dbReference>